<dbReference type="EMBL" id="HBIS01004819">
    <property type="protein sequence ID" value="CAE0610558.1"/>
    <property type="molecule type" value="Transcribed_RNA"/>
</dbReference>
<evidence type="ECO:0000256" key="2">
    <source>
        <dbReference type="PROSITE-ProRule" id="PRU00267"/>
    </source>
</evidence>
<sequence>MAITCGGARLHEHWTRRRLKSKGERREGNVRHGTKKERRKHARIRAAGDDRIDWNDKRSEKTGLSSFLDAVQALDDSIAQEKLAQEREDFLSTGRGLQTAEVDRDEPSTLNTVQEMLRAAEVGDVDEVERLLNNIENDGLQPGPRAFHALATAASVAGDGQSAIDAVRRAVASGVRPIVETYLILMMAFLGEDDLPRAEKVLAAMGRAGHSTRLGWIALTTALFKKGKFDEANYHFQAGRRRGLRPTADLFEMSIKSLVLKPAGDLSGANGRKYAARSELACMRPEGVEIESRHIIPIIEAEEGDAGMLHHRERLFPYVADLTGHNAGYTPENGSITYINGKPVGGTKLDAGAFHALMKVGADYDRLVEDMDMSQVRPTPMTYALGVEYRLLTNGHMLTENEVRDAFLEYRRMRAAFSSVVDGEHRDIIHSDRVCADFIRQGKGGTAMLDPQMLVGFLRSLAHLGNGHELLYVLKGAFEDRAEVETYAFASDRRSEAEMMSAYPESLYSREQWFAWADHRSCHGRSIITSWLYDVSGKRWRSPQPSMEDFAEAVFSGTGKEVAEAAISTEPEVPITPHGDKTASKLTVAQIREELQALGLNPEGVRAEIYERLQEARRANPALMRAISRRRKAAASKSRKAKNKDEEWTGEDGYYIYRSGREIFVPEKQEEKQAADDDAEGAVDAIDELEEDGLDELDDEEELGELDDLPDGVTAAQGEAEAVLKGMDGQAIPVVENDVEKVARYFGWETEIRWSDGRLALKDWQFAYVDLACWLDRVDASTHCYPLFYGNVGGLVGGYRDRIQFLGGEGLKLWREGAKDPSLKKWGLELVLEILDTVVQLGGKPTVADLRCVLLGAAGVEWEAAGGNVVRTLEEGPNLEAAQVGLKYILDTEPAANKQELMELLLLACRAFAACKDLGGIEECIELMQQTRIEPNEDLLQMQKILETGNFSDYYSESTVNGSSLDELLRNGFSEDEDNPFGMMGSTSVDNVSIDGTLASFLGKQNYDADMLLSIGEDSMGSMDEEYLTELEEVLARQDSGSTEGLRSPRSAFVIFSSEMQEHVRSADPDLSYTEIAGKLRDMWLALPPEEKSTYMDRAEEELSTYRQQLERYLRSE</sequence>
<dbReference type="InterPro" id="IPR036910">
    <property type="entry name" value="HMG_box_dom_sf"/>
</dbReference>
<dbReference type="PANTHER" id="PTHR47447:SF17">
    <property type="entry name" value="OS12G0638900 PROTEIN"/>
    <property type="match status" value="1"/>
</dbReference>
<dbReference type="GO" id="GO:0003677">
    <property type="term" value="F:DNA binding"/>
    <property type="evidence" value="ECO:0007669"/>
    <property type="project" value="UniProtKB-UniRule"/>
</dbReference>
<dbReference type="Pfam" id="PF02037">
    <property type="entry name" value="SAP"/>
    <property type="match status" value="1"/>
</dbReference>
<protein>
    <recommendedName>
        <fullName evidence="7">HMG box domain-containing protein</fullName>
    </recommendedName>
</protein>
<reference evidence="6" key="1">
    <citation type="submission" date="2021-01" db="EMBL/GenBank/DDBJ databases">
        <authorList>
            <person name="Corre E."/>
            <person name="Pelletier E."/>
            <person name="Niang G."/>
            <person name="Scheremetjew M."/>
            <person name="Finn R."/>
            <person name="Kale V."/>
            <person name="Holt S."/>
            <person name="Cochrane G."/>
            <person name="Meng A."/>
            <person name="Brown T."/>
            <person name="Cohen L."/>
        </authorList>
    </citation>
    <scope>NUCLEOTIDE SEQUENCE</scope>
    <source>
        <strain evidence="6">CCMP1897</strain>
    </source>
</reference>
<dbReference type="Pfam" id="PF00505">
    <property type="entry name" value="HMG_box"/>
    <property type="match status" value="1"/>
</dbReference>
<feature type="compositionally biased region" description="Basic and acidic residues" evidence="3">
    <location>
        <begin position="21"/>
        <end position="30"/>
    </location>
</feature>
<dbReference type="Gene3D" id="1.10.30.10">
    <property type="entry name" value="High mobility group box domain"/>
    <property type="match status" value="1"/>
</dbReference>
<feature type="domain" description="HMG box" evidence="4">
    <location>
        <begin position="1046"/>
        <end position="1114"/>
    </location>
</feature>
<organism evidence="6">
    <name type="scientific">Picocystis salinarum</name>
    <dbReference type="NCBI Taxonomy" id="88271"/>
    <lineage>
        <taxon>Eukaryota</taxon>
        <taxon>Viridiplantae</taxon>
        <taxon>Chlorophyta</taxon>
        <taxon>Picocystophyceae</taxon>
        <taxon>Picocystales</taxon>
        <taxon>Picocystaceae</taxon>
        <taxon>Picocystis</taxon>
    </lineage>
</organism>
<dbReference type="InterPro" id="IPR003034">
    <property type="entry name" value="SAP_dom"/>
</dbReference>
<name>A0A7S3XD83_9CHLO</name>
<proteinExistence type="predicted"/>
<evidence type="ECO:0000256" key="3">
    <source>
        <dbReference type="SAM" id="MobiDB-lite"/>
    </source>
</evidence>
<keyword evidence="2" id="KW-0539">Nucleus</keyword>
<dbReference type="InterPro" id="IPR011990">
    <property type="entry name" value="TPR-like_helical_dom_sf"/>
</dbReference>
<accession>A0A7S3XD83</accession>
<gene>
    <name evidence="6" type="ORF">PSAL00342_LOCUS4393</name>
</gene>
<evidence type="ECO:0000313" key="6">
    <source>
        <dbReference type="EMBL" id="CAE0610558.1"/>
    </source>
</evidence>
<feature type="DNA-binding region" description="HMG box" evidence="2">
    <location>
        <begin position="1046"/>
        <end position="1114"/>
    </location>
</feature>
<dbReference type="InterPro" id="IPR009071">
    <property type="entry name" value="HMG_box_dom"/>
</dbReference>
<evidence type="ECO:0000256" key="1">
    <source>
        <dbReference type="ARBA" id="ARBA00022737"/>
    </source>
</evidence>
<dbReference type="Gene3D" id="1.25.40.10">
    <property type="entry name" value="Tetratricopeptide repeat domain"/>
    <property type="match status" value="1"/>
</dbReference>
<dbReference type="InterPro" id="IPR036361">
    <property type="entry name" value="SAP_dom_sf"/>
</dbReference>
<dbReference type="PANTHER" id="PTHR47447">
    <property type="entry name" value="OS03G0856100 PROTEIN"/>
    <property type="match status" value="1"/>
</dbReference>
<dbReference type="SMART" id="SM00513">
    <property type="entry name" value="SAP"/>
    <property type="match status" value="1"/>
</dbReference>
<evidence type="ECO:0008006" key="7">
    <source>
        <dbReference type="Google" id="ProtNLM"/>
    </source>
</evidence>
<dbReference type="SMART" id="SM00398">
    <property type="entry name" value="HMG"/>
    <property type="match status" value="1"/>
</dbReference>
<feature type="domain" description="SAP" evidence="5">
    <location>
        <begin position="583"/>
        <end position="617"/>
    </location>
</feature>
<dbReference type="SUPFAM" id="SSF47095">
    <property type="entry name" value="HMG-box"/>
    <property type="match status" value="1"/>
</dbReference>
<dbReference type="AlphaFoldDB" id="A0A7S3XD83"/>
<evidence type="ECO:0000259" key="5">
    <source>
        <dbReference type="PROSITE" id="PS50800"/>
    </source>
</evidence>
<evidence type="ECO:0000259" key="4">
    <source>
        <dbReference type="PROSITE" id="PS50118"/>
    </source>
</evidence>
<keyword evidence="2" id="KW-0238">DNA-binding</keyword>
<dbReference type="GO" id="GO:0005634">
    <property type="term" value="C:nucleus"/>
    <property type="evidence" value="ECO:0007669"/>
    <property type="project" value="UniProtKB-UniRule"/>
</dbReference>
<keyword evidence="1" id="KW-0677">Repeat</keyword>
<feature type="region of interest" description="Disordered" evidence="3">
    <location>
        <begin position="18"/>
        <end position="40"/>
    </location>
</feature>
<dbReference type="SUPFAM" id="SSF68906">
    <property type="entry name" value="SAP domain"/>
    <property type="match status" value="1"/>
</dbReference>
<dbReference type="PROSITE" id="PS50118">
    <property type="entry name" value="HMG_BOX_2"/>
    <property type="match status" value="1"/>
</dbReference>
<dbReference type="PROSITE" id="PS50800">
    <property type="entry name" value="SAP"/>
    <property type="match status" value="1"/>
</dbReference>